<evidence type="ECO:0000313" key="3">
    <source>
        <dbReference type="Proteomes" id="UP001519332"/>
    </source>
</evidence>
<dbReference type="Gene3D" id="1.20.120.450">
    <property type="entry name" value="dinb family like domain"/>
    <property type="match status" value="1"/>
</dbReference>
<organism evidence="2 3">
    <name type="scientific">Kibdelosporangium banguiense</name>
    <dbReference type="NCBI Taxonomy" id="1365924"/>
    <lineage>
        <taxon>Bacteria</taxon>
        <taxon>Bacillati</taxon>
        <taxon>Actinomycetota</taxon>
        <taxon>Actinomycetes</taxon>
        <taxon>Pseudonocardiales</taxon>
        <taxon>Pseudonocardiaceae</taxon>
        <taxon>Kibdelosporangium</taxon>
    </lineage>
</organism>
<dbReference type="InterPro" id="IPR024344">
    <property type="entry name" value="MDMPI_metal-binding"/>
</dbReference>
<gene>
    <name evidence="2" type="ORF">JOF56_007385</name>
</gene>
<dbReference type="NCBIfam" id="TIGR03083">
    <property type="entry name" value="maleylpyruvate isomerase family mycothiol-dependent enzyme"/>
    <property type="match status" value="1"/>
</dbReference>
<dbReference type="Pfam" id="PF11716">
    <property type="entry name" value="MDMPI_N"/>
    <property type="match status" value="1"/>
</dbReference>
<keyword evidence="2" id="KW-0413">Isomerase</keyword>
<dbReference type="RefSeq" id="WP_209644003.1">
    <property type="nucleotide sequence ID" value="NZ_JAGINW010000001.1"/>
</dbReference>
<name>A0ABS4TRF8_9PSEU</name>
<dbReference type="GO" id="GO:0050077">
    <property type="term" value="F:maleylpyruvate isomerase activity"/>
    <property type="evidence" value="ECO:0007669"/>
    <property type="project" value="UniProtKB-EC"/>
</dbReference>
<dbReference type="EMBL" id="JAGINW010000001">
    <property type="protein sequence ID" value="MBP2327000.1"/>
    <property type="molecule type" value="Genomic_DNA"/>
</dbReference>
<evidence type="ECO:0000313" key="2">
    <source>
        <dbReference type="EMBL" id="MBP2327000.1"/>
    </source>
</evidence>
<dbReference type="Proteomes" id="UP001519332">
    <property type="component" value="Unassembled WGS sequence"/>
</dbReference>
<protein>
    <submittedName>
        <fullName evidence="2">Maleylpyruvate isomerase</fullName>
        <ecNumber evidence="2">5.2.1.4</ecNumber>
    </submittedName>
</protein>
<keyword evidence="3" id="KW-1185">Reference proteome</keyword>
<accession>A0ABS4TRF8</accession>
<evidence type="ECO:0000259" key="1">
    <source>
        <dbReference type="Pfam" id="PF11716"/>
    </source>
</evidence>
<reference evidence="2 3" key="1">
    <citation type="submission" date="2021-03" db="EMBL/GenBank/DDBJ databases">
        <title>Sequencing the genomes of 1000 actinobacteria strains.</title>
        <authorList>
            <person name="Klenk H.-P."/>
        </authorList>
    </citation>
    <scope>NUCLEOTIDE SEQUENCE [LARGE SCALE GENOMIC DNA]</scope>
    <source>
        <strain evidence="2 3">DSM 46670</strain>
    </source>
</reference>
<dbReference type="SUPFAM" id="SSF109854">
    <property type="entry name" value="DinB/YfiT-like putative metalloenzymes"/>
    <property type="match status" value="1"/>
</dbReference>
<dbReference type="InterPro" id="IPR017517">
    <property type="entry name" value="Maleyloyr_isom"/>
</dbReference>
<sequence>MSARQWTEAGTKLLLTQVDQLTDAQFAEPTVLAGWTRAHLVAHVHFNAQALRRLLTWAATGVEHRMYASPEQRNAEIESGAQLPASELRALALESAEALAHDMDALTDEAWQRPVITAQGRTVPASEVPWLRAREVCIHAVDLDTGLTFTDLPQDFLTALATDAVRKHAAAGQVADLASWLTGRVPTAPDLGRWL</sequence>
<dbReference type="InterPro" id="IPR034660">
    <property type="entry name" value="DinB/YfiT-like"/>
</dbReference>
<feature type="domain" description="Mycothiol-dependent maleylpyruvate isomerase metal-binding" evidence="1">
    <location>
        <begin position="11"/>
        <end position="143"/>
    </location>
</feature>
<proteinExistence type="predicted"/>
<comment type="caution">
    <text evidence="2">The sequence shown here is derived from an EMBL/GenBank/DDBJ whole genome shotgun (WGS) entry which is preliminary data.</text>
</comment>
<dbReference type="EC" id="5.2.1.4" evidence="2"/>